<name>A0A1H8HIS6_9BACL</name>
<sequence length="139" mass="16692">MIHEVYHPQFSDDLAFLAQRLGKKRLHECLLQIDKAIEQVLRNPYKAAILKYPPLQDYRKKKFFSQPRPHKRQRPNMRLIYRYVPGENAIYFLAVGLRIATRPHNPNDVYQRARKRDFPERRQPKQKDTGKKDPEPEQS</sequence>
<dbReference type="RefSeq" id="WP_089971013.1">
    <property type="nucleotide sequence ID" value="NZ_FOCQ01000014.1"/>
</dbReference>
<evidence type="ECO:0000313" key="3">
    <source>
        <dbReference type="Proteomes" id="UP000199695"/>
    </source>
</evidence>
<reference evidence="2 3" key="1">
    <citation type="submission" date="2016-10" db="EMBL/GenBank/DDBJ databases">
        <authorList>
            <person name="de Groot N.N."/>
        </authorList>
    </citation>
    <scope>NUCLEOTIDE SEQUENCE [LARGE SCALE GENOMIC DNA]</scope>
    <source>
        <strain evidence="2 3">DSM 46701</strain>
    </source>
</reference>
<feature type="region of interest" description="Disordered" evidence="1">
    <location>
        <begin position="103"/>
        <end position="139"/>
    </location>
</feature>
<gene>
    <name evidence="2" type="ORF">SAMN05444955_11446</name>
</gene>
<dbReference type="AlphaFoldDB" id="A0A1H8HIS6"/>
<organism evidence="2 3">
    <name type="scientific">Lihuaxuella thermophila</name>
    <dbReference type="NCBI Taxonomy" id="1173111"/>
    <lineage>
        <taxon>Bacteria</taxon>
        <taxon>Bacillati</taxon>
        <taxon>Bacillota</taxon>
        <taxon>Bacilli</taxon>
        <taxon>Bacillales</taxon>
        <taxon>Thermoactinomycetaceae</taxon>
        <taxon>Lihuaxuella</taxon>
    </lineage>
</organism>
<dbReference type="Proteomes" id="UP000199695">
    <property type="component" value="Unassembled WGS sequence"/>
</dbReference>
<evidence type="ECO:0008006" key="4">
    <source>
        <dbReference type="Google" id="ProtNLM"/>
    </source>
</evidence>
<evidence type="ECO:0000313" key="2">
    <source>
        <dbReference type="EMBL" id="SEN55939.1"/>
    </source>
</evidence>
<dbReference type="EMBL" id="FOCQ01000014">
    <property type="protein sequence ID" value="SEN55939.1"/>
    <property type="molecule type" value="Genomic_DNA"/>
</dbReference>
<evidence type="ECO:0000256" key="1">
    <source>
        <dbReference type="SAM" id="MobiDB-lite"/>
    </source>
</evidence>
<dbReference type="OrthoDB" id="2989433at2"/>
<proteinExistence type="predicted"/>
<protein>
    <recommendedName>
        <fullName evidence="4">ParE toxin of type II toxin-antitoxin system, parDE</fullName>
    </recommendedName>
</protein>
<keyword evidence="3" id="KW-1185">Reference proteome</keyword>
<feature type="compositionally biased region" description="Basic and acidic residues" evidence="1">
    <location>
        <begin position="116"/>
        <end position="139"/>
    </location>
</feature>
<accession>A0A1H8HIS6</accession>